<dbReference type="SUPFAM" id="SSF50199">
    <property type="entry name" value="Staphylococcal nuclease"/>
    <property type="match status" value="1"/>
</dbReference>
<dbReference type="SMART" id="SM00318">
    <property type="entry name" value="SNc"/>
    <property type="match status" value="1"/>
</dbReference>
<proteinExistence type="predicted"/>
<keyword evidence="3" id="KW-1185">Reference proteome</keyword>
<dbReference type="Gene3D" id="2.40.50.90">
    <property type="match status" value="1"/>
</dbReference>
<dbReference type="EMBL" id="CP067420">
    <property type="protein sequence ID" value="QQP92236.1"/>
    <property type="molecule type" value="Genomic_DNA"/>
</dbReference>
<accession>A0ABX7BGN6</accession>
<dbReference type="InterPro" id="IPR035437">
    <property type="entry name" value="SNase_OB-fold_sf"/>
</dbReference>
<dbReference type="Proteomes" id="UP000595197">
    <property type="component" value="Chromosome"/>
</dbReference>
<feature type="domain" description="TNase-like" evidence="1">
    <location>
        <begin position="36"/>
        <end position="156"/>
    </location>
</feature>
<organism evidence="2 3">
    <name type="scientific">Skermanella cutis</name>
    <dbReference type="NCBI Taxonomy" id="2775420"/>
    <lineage>
        <taxon>Bacteria</taxon>
        <taxon>Pseudomonadati</taxon>
        <taxon>Pseudomonadota</taxon>
        <taxon>Alphaproteobacteria</taxon>
        <taxon>Rhodospirillales</taxon>
        <taxon>Azospirillaceae</taxon>
        <taxon>Skermanella</taxon>
    </lineage>
</organism>
<evidence type="ECO:0000259" key="1">
    <source>
        <dbReference type="SMART" id="SM00318"/>
    </source>
</evidence>
<protein>
    <submittedName>
        <fullName evidence="2">Thermonuclease family protein</fullName>
    </submittedName>
</protein>
<sequence>MIPSRSRAGARPLGIVLLTLLTIGVVAGHAPSAARQASEGKIPTRVIDGDTVQMGSEVHELAGIDAPELGQRCLNNGALYACGLEASFALRKMIGIMPVSCTRRADGDGVECMGGAGNLGLLLVQQGFAVARPGAPPAYLEAQRVAKDSKLGIWRGDFVPSVRWRQGDRLEAERKSPVPCPVKAAVEQSGRRIYLVPTDGVYDKVTPDPEAGGRLFCTDEEARAAGFERPAS</sequence>
<dbReference type="InterPro" id="IPR016071">
    <property type="entry name" value="Staphylococal_nuclease_OB-fold"/>
</dbReference>
<evidence type="ECO:0000313" key="2">
    <source>
        <dbReference type="EMBL" id="QQP92236.1"/>
    </source>
</evidence>
<name>A0ABX7BGN6_9PROT</name>
<evidence type="ECO:0000313" key="3">
    <source>
        <dbReference type="Proteomes" id="UP000595197"/>
    </source>
</evidence>
<dbReference type="RefSeq" id="WP_201080942.1">
    <property type="nucleotide sequence ID" value="NZ_CP067420.1"/>
</dbReference>
<gene>
    <name evidence="2" type="ORF">IGS68_14000</name>
</gene>
<reference evidence="2" key="1">
    <citation type="submission" date="2021-02" db="EMBL/GenBank/DDBJ databases">
        <title>Skermanella TT6 skin isolate.</title>
        <authorList>
            <person name="Lee K."/>
            <person name="Ganzorig M."/>
        </authorList>
    </citation>
    <scope>NUCLEOTIDE SEQUENCE</scope>
    <source>
        <strain evidence="2">TT6</strain>
    </source>
</reference>